<feature type="compositionally biased region" description="Polar residues" evidence="1">
    <location>
        <begin position="102"/>
        <end position="124"/>
    </location>
</feature>
<dbReference type="Pfam" id="PF17948">
    <property type="entry name" value="DnaT"/>
    <property type="match status" value="3"/>
</dbReference>
<name>A0ABM9AEQ5_9GAMM</name>
<evidence type="ECO:0000313" key="3">
    <source>
        <dbReference type="EMBL" id="CAH0991576.1"/>
    </source>
</evidence>
<sequence>MPLSLIQQRNIVIPSRLAQQIGLEGAVLLQTLSECAQYLTAEDNRGFQWHEIAKTKLLSLLPFWTENDVQRISDQLKDNGLIRLDSPQLALTDYYRFAFNQQGSSHKNQTNNSRTTARATSSHAMPSWTPRKRGTQPPRPIAETAPTISEPSSQPYRQPIDQSQHQVRQRNLPPSWPSLGAKNNGQLITANWQPSNDKVEQLHVLHGVPTEFCRQQTAEFVTYWVDKAERHVSWESKFHSHIVKAWQYQQIRQNQQQLKQQNKAEKQAAAAADLNNWQPSHDAVDIMLRDNVEKDFIYNAVPEFILYWRERDHGAGQWNSKFIQHVRLTWARYSATIEHDGLPQIIDPKWQPSHDAIDVLSMANIDSAFARSLVAEFVIFWHDNKQPQRSWNSKFIQWVKSQWARRHQMDTHNVSSQGNQNFTGKDQRGFVEKHTDSSWAEDL</sequence>
<dbReference type="Proteomes" id="UP000838100">
    <property type="component" value="Unassembled WGS sequence"/>
</dbReference>
<proteinExistence type="predicted"/>
<feature type="region of interest" description="Disordered" evidence="1">
    <location>
        <begin position="411"/>
        <end position="443"/>
    </location>
</feature>
<dbReference type="InterPro" id="IPR040480">
    <property type="entry name" value="DnaT_DNA_bind"/>
</dbReference>
<protein>
    <recommendedName>
        <fullName evidence="2">DnaT DNA-binding domain-containing protein</fullName>
    </recommendedName>
</protein>
<feature type="domain" description="DnaT DNA-binding" evidence="2">
    <location>
        <begin position="275"/>
        <end position="336"/>
    </location>
</feature>
<feature type="compositionally biased region" description="Polar residues" evidence="1">
    <location>
        <begin position="411"/>
        <end position="424"/>
    </location>
</feature>
<evidence type="ECO:0000256" key="1">
    <source>
        <dbReference type="SAM" id="MobiDB-lite"/>
    </source>
</evidence>
<feature type="compositionally biased region" description="Polar residues" evidence="1">
    <location>
        <begin position="146"/>
        <end position="166"/>
    </location>
</feature>
<evidence type="ECO:0000313" key="4">
    <source>
        <dbReference type="Proteomes" id="UP000838100"/>
    </source>
</evidence>
<feature type="compositionally biased region" description="Basic and acidic residues" evidence="1">
    <location>
        <begin position="425"/>
        <end position="436"/>
    </location>
</feature>
<feature type="domain" description="DnaT DNA-binding" evidence="2">
    <location>
        <begin position="188"/>
        <end position="251"/>
    </location>
</feature>
<gene>
    <name evidence="3" type="ORF">SIN8267_01685</name>
</gene>
<feature type="domain" description="DnaT DNA-binding" evidence="2">
    <location>
        <begin position="346"/>
        <end position="409"/>
    </location>
</feature>
<organism evidence="3 4">
    <name type="scientific">Sinobacterium norvegicum</name>
    <dbReference type="NCBI Taxonomy" id="1641715"/>
    <lineage>
        <taxon>Bacteria</taxon>
        <taxon>Pseudomonadati</taxon>
        <taxon>Pseudomonadota</taxon>
        <taxon>Gammaproteobacteria</taxon>
        <taxon>Cellvibrionales</taxon>
        <taxon>Spongiibacteraceae</taxon>
        <taxon>Sinobacterium</taxon>
    </lineage>
</organism>
<dbReference type="EMBL" id="CAKLPX010000001">
    <property type="protein sequence ID" value="CAH0991576.1"/>
    <property type="molecule type" value="Genomic_DNA"/>
</dbReference>
<accession>A0ABM9AEQ5</accession>
<keyword evidence="4" id="KW-1185">Reference proteome</keyword>
<comment type="caution">
    <text evidence="3">The sequence shown here is derived from an EMBL/GenBank/DDBJ whole genome shotgun (WGS) entry which is preliminary data.</text>
</comment>
<dbReference type="Gene3D" id="1.10.8.1180">
    <property type="match status" value="3"/>
</dbReference>
<evidence type="ECO:0000259" key="2">
    <source>
        <dbReference type="Pfam" id="PF17948"/>
    </source>
</evidence>
<reference evidence="3" key="1">
    <citation type="submission" date="2021-12" db="EMBL/GenBank/DDBJ databases">
        <authorList>
            <person name="Rodrigo-Torres L."/>
            <person name="Arahal R. D."/>
            <person name="Lucena T."/>
        </authorList>
    </citation>
    <scope>NUCLEOTIDE SEQUENCE</scope>
    <source>
        <strain evidence="3">CECT 8267</strain>
    </source>
</reference>
<feature type="region of interest" description="Disordered" evidence="1">
    <location>
        <begin position="102"/>
        <end position="183"/>
    </location>
</feature>